<dbReference type="Proteomes" id="UP001188597">
    <property type="component" value="Unassembled WGS sequence"/>
</dbReference>
<dbReference type="AlphaFoldDB" id="A0AA88VE20"/>
<dbReference type="Gene3D" id="2.60.110.10">
    <property type="entry name" value="Thaumatin"/>
    <property type="match status" value="1"/>
</dbReference>
<dbReference type="SMART" id="SM00205">
    <property type="entry name" value="THN"/>
    <property type="match status" value="1"/>
</dbReference>
<accession>A0AA88VE20</accession>
<dbReference type="SUPFAM" id="SSF49870">
    <property type="entry name" value="Osmotin, thaumatin-like protein"/>
    <property type="match status" value="1"/>
</dbReference>
<name>A0AA88VE20_9ASTE</name>
<organism evidence="1 2">
    <name type="scientific">Escallonia herrerae</name>
    <dbReference type="NCBI Taxonomy" id="1293975"/>
    <lineage>
        <taxon>Eukaryota</taxon>
        <taxon>Viridiplantae</taxon>
        <taxon>Streptophyta</taxon>
        <taxon>Embryophyta</taxon>
        <taxon>Tracheophyta</taxon>
        <taxon>Spermatophyta</taxon>
        <taxon>Magnoliopsida</taxon>
        <taxon>eudicotyledons</taxon>
        <taxon>Gunneridae</taxon>
        <taxon>Pentapetalae</taxon>
        <taxon>asterids</taxon>
        <taxon>campanulids</taxon>
        <taxon>Escalloniales</taxon>
        <taxon>Escalloniaceae</taxon>
        <taxon>Escallonia</taxon>
    </lineage>
</organism>
<keyword evidence="2" id="KW-1185">Reference proteome</keyword>
<evidence type="ECO:0000313" key="2">
    <source>
        <dbReference type="Proteomes" id="UP001188597"/>
    </source>
</evidence>
<protein>
    <submittedName>
        <fullName evidence="1">Uncharacterized protein</fullName>
    </submittedName>
</protein>
<dbReference type="InterPro" id="IPR001938">
    <property type="entry name" value="Thaumatin"/>
</dbReference>
<dbReference type="PANTHER" id="PTHR31048">
    <property type="entry name" value="OS03G0233200 PROTEIN"/>
    <property type="match status" value="1"/>
</dbReference>
<comment type="caution">
    <text evidence="1">The sequence shown here is derived from an EMBL/GenBank/DDBJ whole genome shotgun (WGS) entry which is preliminary data.</text>
</comment>
<dbReference type="InterPro" id="IPR037176">
    <property type="entry name" value="Osmotin/thaumatin-like_sf"/>
</dbReference>
<sequence length="163" mass="17634">MACARTQKTKSRTRRGVYSTSLNLANECTYTVWPAVVSGHRTPPLTTTIFMLEPGESASLLIPPSWSCQLWARTLCSYGLTGRFNCLTGNCGTGSEECPSAQTVSVVTVAEIGLRTQLPRSDAQVNMIQPDTLLELTHSIKGLTRELLLSDKIAAQEAVCADV</sequence>
<evidence type="ECO:0000313" key="1">
    <source>
        <dbReference type="EMBL" id="KAK3005484.1"/>
    </source>
</evidence>
<proteinExistence type="predicted"/>
<dbReference type="Pfam" id="PF00314">
    <property type="entry name" value="Thaumatin"/>
    <property type="match status" value="1"/>
</dbReference>
<reference evidence="1" key="1">
    <citation type="submission" date="2022-12" db="EMBL/GenBank/DDBJ databases">
        <title>Draft genome assemblies for two species of Escallonia (Escalloniales).</title>
        <authorList>
            <person name="Chanderbali A."/>
            <person name="Dervinis C."/>
            <person name="Anghel I."/>
            <person name="Soltis D."/>
            <person name="Soltis P."/>
            <person name="Zapata F."/>
        </authorList>
    </citation>
    <scope>NUCLEOTIDE SEQUENCE</scope>
    <source>
        <strain evidence="1">UCBG64.0493</strain>
        <tissue evidence="1">Leaf</tissue>
    </source>
</reference>
<gene>
    <name evidence="1" type="ORF">RJ639_017258</name>
</gene>
<dbReference type="PROSITE" id="PS51367">
    <property type="entry name" value="THAUMATIN_2"/>
    <property type="match status" value="1"/>
</dbReference>
<dbReference type="EMBL" id="JAVXUP010002123">
    <property type="protein sequence ID" value="KAK3005484.1"/>
    <property type="molecule type" value="Genomic_DNA"/>
</dbReference>